<dbReference type="RefSeq" id="WP_015468882.1">
    <property type="nucleotide sequence ID" value="NC_020813.1"/>
</dbReference>
<dbReference type="Proteomes" id="UP000012040">
    <property type="component" value="Chromosome"/>
</dbReference>
<dbReference type="PATRIC" id="fig|1184267.3.peg.175"/>
<evidence type="ECO:0000256" key="1">
    <source>
        <dbReference type="SAM" id="Phobius"/>
    </source>
</evidence>
<dbReference type="PANTHER" id="PTHR34703:SF1">
    <property type="entry name" value="ANTIPORTER SUBUNIT MNHG2-RELATED"/>
    <property type="match status" value="1"/>
</dbReference>
<evidence type="ECO:0000313" key="2">
    <source>
        <dbReference type="EMBL" id="AGH94392.1"/>
    </source>
</evidence>
<dbReference type="STRING" id="1184267.A11Q_172"/>
<feature type="transmembrane region" description="Helical" evidence="1">
    <location>
        <begin position="66"/>
        <end position="85"/>
    </location>
</feature>
<dbReference type="HOGENOM" id="CLU_121334_2_1_7"/>
<keyword evidence="1" id="KW-0812">Transmembrane</keyword>
<reference evidence="2 3" key="1">
    <citation type="journal article" date="2013" name="ISME J.">
        <title>By their genes ye shall know them: genomic signatures of predatory bacteria.</title>
        <authorList>
            <person name="Pasternak Z."/>
            <person name="Pietrokovski S."/>
            <person name="Rotem O."/>
            <person name="Gophna U."/>
            <person name="Lurie-Weinberger M.N."/>
            <person name="Jurkevitch E."/>
        </authorList>
    </citation>
    <scope>NUCLEOTIDE SEQUENCE [LARGE SCALE GENOMIC DNA]</scope>
    <source>
        <strain evidence="2 3">JSS</strain>
    </source>
</reference>
<accession>M4V4X6</accession>
<dbReference type="Pfam" id="PF03334">
    <property type="entry name" value="PhaG_MnhG_YufB"/>
    <property type="match status" value="1"/>
</dbReference>
<dbReference type="EMBL" id="CP003537">
    <property type="protein sequence ID" value="AGH94392.1"/>
    <property type="molecule type" value="Genomic_DNA"/>
</dbReference>
<feature type="transmembrane region" description="Helical" evidence="1">
    <location>
        <begin position="6"/>
        <end position="26"/>
    </location>
</feature>
<protein>
    <submittedName>
        <fullName evidence="2">Putative multisubunit Na+/H+ antiporter</fullName>
    </submittedName>
</protein>
<dbReference type="KEGG" id="bex:A11Q_172"/>
<feature type="transmembrane region" description="Helical" evidence="1">
    <location>
        <begin position="38"/>
        <end position="60"/>
    </location>
</feature>
<sequence>MIQDILVALFLLMGVGFVLLAALGALRFQDALTRMAAVSKASTLGLTLIFCAVIIHTVTWAESFKAILTILLLWLSTPIASHLLGRAAVLTDENLLPQTQGKELLEEIKKNQ</sequence>
<keyword evidence="3" id="KW-1185">Reference proteome</keyword>
<dbReference type="NCBIfam" id="TIGR01300">
    <property type="entry name" value="CPA3_mnhG_phaG"/>
    <property type="match status" value="1"/>
</dbReference>
<dbReference type="OrthoDB" id="9813804at2"/>
<dbReference type="PANTHER" id="PTHR34703">
    <property type="entry name" value="ANTIPORTER SUBUNIT MNHG2-RELATED"/>
    <property type="match status" value="1"/>
</dbReference>
<proteinExistence type="predicted"/>
<dbReference type="InterPro" id="IPR005133">
    <property type="entry name" value="PhaG_MnhG_YufB"/>
</dbReference>
<evidence type="ECO:0000313" key="3">
    <source>
        <dbReference type="Proteomes" id="UP000012040"/>
    </source>
</evidence>
<dbReference type="AlphaFoldDB" id="M4V4X6"/>
<name>M4V4X6_9BACT</name>
<keyword evidence="1" id="KW-0472">Membrane</keyword>
<keyword evidence="1" id="KW-1133">Transmembrane helix</keyword>
<gene>
    <name evidence="2" type="ORF">A11Q_172</name>
</gene>
<dbReference type="eggNOG" id="COG1320">
    <property type="taxonomic scope" value="Bacteria"/>
</dbReference>
<dbReference type="GO" id="GO:0015385">
    <property type="term" value="F:sodium:proton antiporter activity"/>
    <property type="evidence" value="ECO:0007669"/>
    <property type="project" value="TreeGrafter"/>
</dbReference>
<organism evidence="2 3">
    <name type="scientific">Pseudobdellovibrio exovorus JSS</name>
    <dbReference type="NCBI Taxonomy" id="1184267"/>
    <lineage>
        <taxon>Bacteria</taxon>
        <taxon>Pseudomonadati</taxon>
        <taxon>Bdellovibrionota</taxon>
        <taxon>Bdellovibrionia</taxon>
        <taxon>Bdellovibrionales</taxon>
        <taxon>Pseudobdellovibrionaceae</taxon>
        <taxon>Pseudobdellovibrio</taxon>
    </lineage>
</organism>